<gene>
    <name evidence="2" type="ORF">CN97_01035</name>
</gene>
<dbReference type="EMBL" id="JGYG01000011">
    <property type="protein sequence ID" value="KFI27323.1"/>
    <property type="molecule type" value="Genomic_DNA"/>
</dbReference>
<sequence>MITQRMKYALKALMVLADEWQGAHNPLSIEEIARRAGTPKRFLEHILLDLRKTGTVVSLRGRRGGYMLVKPPETVALSELLRAIDGPIAPLPCLSRKAYQRCEDCTDEETCRLRRVFGELFWSYLILLDSLTLADLIRTPEGFGQLVAE</sequence>
<comment type="caution">
    <text evidence="2">The sequence shown here is derived from an EMBL/GenBank/DDBJ whole genome shotgun (WGS) entry which is preliminary data.</text>
</comment>
<dbReference type="InterPro" id="IPR036388">
    <property type="entry name" value="WH-like_DNA-bd_sf"/>
</dbReference>
<dbReference type="GO" id="GO:0005829">
    <property type="term" value="C:cytosol"/>
    <property type="evidence" value="ECO:0007669"/>
    <property type="project" value="TreeGrafter"/>
</dbReference>
<keyword evidence="1" id="KW-0238">DNA-binding</keyword>
<dbReference type="Pfam" id="PF02082">
    <property type="entry name" value="Rrf2"/>
    <property type="match status" value="1"/>
</dbReference>
<dbReference type="PROSITE" id="PS51197">
    <property type="entry name" value="HTH_RRF2_2"/>
    <property type="match status" value="1"/>
</dbReference>
<dbReference type="Proteomes" id="UP000028826">
    <property type="component" value="Unassembled WGS sequence"/>
</dbReference>
<reference evidence="2 3" key="1">
    <citation type="submission" date="2014-03" db="EMBL/GenBank/DDBJ databases">
        <title>Genome of Haematobacter massiliensis CCUG 47968.</title>
        <authorList>
            <person name="Wang D."/>
            <person name="Wang G."/>
        </authorList>
    </citation>
    <scope>NUCLEOTIDE SEQUENCE [LARGE SCALE GENOMIC DNA]</scope>
    <source>
        <strain evidence="2 3">CCUG 47968</strain>
    </source>
</reference>
<dbReference type="PANTHER" id="PTHR33221:SF5">
    <property type="entry name" value="HTH-TYPE TRANSCRIPTIONAL REGULATOR ISCR"/>
    <property type="match status" value="1"/>
</dbReference>
<dbReference type="RefSeq" id="WP_035713019.1">
    <property type="nucleotide sequence ID" value="NZ_CAMIFG010000012.1"/>
</dbReference>
<dbReference type="eggNOG" id="COG1959">
    <property type="taxonomic scope" value="Bacteria"/>
</dbReference>
<evidence type="ECO:0000313" key="2">
    <source>
        <dbReference type="EMBL" id="KFI27323.1"/>
    </source>
</evidence>
<accession>A0A086XZ73</accession>
<evidence type="ECO:0000313" key="3">
    <source>
        <dbReference type="Proteomes" id="UP000028826"/>
    </source>
</evidence>
<dbReference type="PANTHER" id="PTHR33221">
    <property type="entry name" value="WINGED HELIX-TURN-HELIX TRANSCRIPTIONAL REGULATOR, RRF2 FAMILY"/>
    <property type="match status" value="1"/>
</dbReference>
<proteinExistence type="predicted"/>
<dbReference type="InterPro" id="IPR036390">
    <property type="entry name" value="WH_DNA-bd_sf"/>
</dbReference>
<dbReference type="SUPFAM" id="SSF46785">
    <property type="entry name" value="Winged helix' DNA-binding domain"/>
    <property type="match status" value="1"/>
</dbReference>
<dbReference type="OrthoDB" id="9802344at2"/>
<protein>
    <submittedName>
        <fullName evidence="2">Rrf2 family transcriptional regulator</fullName>
    </submittedName>
</protein>
<dbReference type="Gene3D" id="1.10.10.10">
    <property type="entry name" value="Winged helix-like DNA-binding domain superfamily/Winged helix DNA-binding domain"/>
    <property type="match status" value="1"/>
</dbReference>
<dbReference type="InterPro" id="IPR000944">
    <property type="entry name" value="Tscrpt_reg_Rrf2"/>
</dbReference>
<organism evidence="2 3">
    <name type="scientific">Haematobacter massiliensis</name>
    <dbReference type="NCBI Taxonomy" id="195105"/>
    <lineage>
        <taxon>Bacteria</taxon>
        <taxon>Pseudomonadati</taxon>
        <taxon>Pseudomonadota</taxon>
        <taxon>Alphaproteobacteria</taxon>
        <taxon>Rhodobacterales</taxon>
        <taxon>Paracoccaceae</taxon>
        <taxon>Haematobacter</taxon>
    </lineage>
</organism>
<name>A0A086XZ73_9RHOB</name>
<dbReference type="GO" id="GO:0003700">
    <property type="term" value="F:DNA-binding transcription factor activity"/>
    <property type="evidence" value="ECO:0007669"/>
    <property type="project" value="TreeGrafter"/>
</dbReference>
<dbReference type="NCBIfam" id="TIGR00738">
    <property type="entry name" value="rrf2_super"/>
    <property type="match status" value="1"/>
</dbReference>
<dbReference type="STRING" id="195105.CN97_01035"/>
<dbReference type="AlphaFoldDB" id="A0A086XZ73"/>
<keyword evidence="3" id="KW-1185">Reference proteome</keyword>
<evidence type="ECO:0000256" key="1">
    <source>
        <dbReference type="ARBA" id="ARBA00023125"/>
    </source>
</evidence>
<dbReference type="GO" id="GO:0003677">
    <property type="term" value="F:DNA binding"/>
    <property type="evidence" value="ECO:0007669"/>
    <property type="project" value="UniProtKB-KW"/>
</dbReference>